<dbReference type="PIRSF" id="PIRSF019543">
    <property type="entry name" value="Clavaminate_syn"/>
    <property type="match status" value="1"/>
</dbReference>
<keyword evidence="2" id="KW-0479">Metal-binding</keyword>
<evidence type="ECO:0000259" key="5">
    <source>
        <dbReference type="Pfam" id="PF02668"/>
    </source>
</evidence>
<dbReference type="Pfam" id="PF02668">
    <property type="entry name" value="TauD"/>
    <property type="match status" value="1"/>
</dbReference>
<evidence type="ECO:0000313" key="6">
    <source>
        <dbReference type="EMBL" id="USH03826.1"/>
    </source>
</evidence>
<dbReference type="InterPro" id="IPR014503">
    <property type="entry name" value="Clavaminate_syn-like"/>
</dbReference>
<dbReference type="RefSeq" id="WP_251879170.1">
    <property type="nucleotide sequence ID" value="NZ_CP082275.1"/>
</dbReference>
<dbReference type="SUPFAM" id="SSF51197">
    <property type="entry name" value="Clavaminate synthase-like"/>
    <property type="match status" value="1"/>
</dbReference>
<evidence type="ECO:0000256" key="2">
    <source>
        <dbReference type="ARBA" id="ARBA00022723"/>
    </source>
</evidence>
<sequence>MLQQKMEIVKDPRIREIHIPYEAATKLRNAFASLRLDDDKSFIKTKTWFGSTVRYCLPEHQINIIQDFKESDESCALIIRGLPIDSDLGATPYNGYIAPSKTPLASGCHIGIYQLAGIEPISFQTENQGLLFRHVVPNPKARTEKSSHGSTHTFGHHVDNPDLPLACERLTDKSGCPEFLSLMAMRSDLSVRSNFVLVDDLLTGLSAGVIDELLKPNFKISRPDSFGQAISTVLPILVMDDYGTAYCRFDKENVTPLTESAAAALLMFEARLNDESLKHYLVYQPGDLLLIKNQRILHSREGFQPRDDGADRWLIRLFGMSSLDRIVTVYDDRKYIGKD</sequence>
<evidence type="ECO:0000256" key="4">
    <source>
        <dbReference type="ARBA" id="ARBA00023004"/>
    </source>
</evidence>
<keyword evidence="6" id="KW-0223">Dioxygenase</keyword>
<dbReference type="InterPro" id="IPR042098">
    <property type="entry name" value="TauD-like_sf"/>
</dbReference>
<evidence type="ECO:0000256" key="1">
    <source>
        <dbReference type="ARBA" id="ARBA00008425"/>
    </source>
</evidence>
<evidence type="ECO:0000313" key="7">
    <source>
        <dbReference type="Proteomes" id="UP001056255"/>
    </source>
</evidence>
<accession>A0ABY4WXW7</accession>
<comment type="similarity">
    <text evidence="1">Belongs to the clavaminate synthase family.</text>
</comment>
<dbReference type="EMBL" id="CP082275">
    <property type="protein sequence ID" value="USH03826.1"/>
    <property type="molecule type" value="Genomic_DNA"/>
</dbReference>
<organism evidence="6 7">
    <name type="scientific">Grimontia kaedaensis</name>
    <dbReference type="NCBI Taxonomy" id="2872157"/>
    <lineage>
        <taxon>Bacteria</taxon>
        <taxon>Pseudomonadati</taxon>
        <taxon>Pseudomonadota</taxon>
        <taxon>Gammaproteobacteria</taxon>
        <taxon>Vibrionales</taxon>
        <taxon>Vibrionaceae</taxon>
        <taxon>Grimontia</taxon>
    </lineage>
</organism>
<dbReference type="GO" id="GO:0051213">
    <property type="term" value="F:dioxygenase activity"/>
    <property type="evidence" value="ECO:0007669"/>
    <property type="project" value="UniProtKB-KW"/>
</dbReference>
<dbReference type="InterPro" id="IPR003819">
    <property type="entry name" value="TauD/TfdA-like"/>
</dbReference>
<keyword evidence="4" id="KW-0408">Iron</keyword>
<dbReference type="Gene3D" id="3.60.130.10">
    <property type="entry name" value="Clavaminate synthase-like"/>
    <property type="match status" value="1"/>
</dbReference>
<name>A0ABY4WXW7_9GAMM</name>
<keyword evidence="3" id="KW-0560">Oxidoreductase</keyword>
<feature type="domain" description="TauD/TfdA-like" evidence="5">
    <location>
        <begin position="252"/>
        <end position="317"/>
    </location>
</feature>
<proteinExistence type="inferred from homology"/>
<keyword evidence="7" id="KW-1185">Reference proteome</keyword>
<dbReference type="Proteomes" id="UP001056255">
    <property type="component" value="Chromosome I"/>
</dbReference>
<evidence type="ECO:0000256" key="3">
    <source>
        <dbReference type="ARBA" id="ARBA00023002"/>
    </source>
</evidence>
<protein>
    <submittedName>
        <fullName evidence="6">TauD/TfdA family dioxygenase</fullName>
    </submittedName>
</protein>
<gene>
    <name evidence="6" type="ORF">K6Q96_07500</name>
</gene>
<reference evidence="6" key="1">
    <citation type="submission" date="2021-08" db="EMBL/GenBank/DDBJ databases">
        <authorList>
            <person name="Sakaguchi M."/>
            <person name="Kikuchi T."/>
            <person name="Urbanczyk H."/>
        </authorList>
    </citation>
    <scope>NUCLEOTIDE SEQUENCE</scope>
    <source>
        <strain evidence="6">020920N</strain>
    </source>
</reference>